<dbReference type="Proteomes" id="UP000017246">
    <property type="component" value="Unassembled WGS sequence"/>
</dbReference>
<feature type="coiled-coil region" evidence="1">
    <location>
        <begin position="81"/>
        <end position="108"/>
    </location>
</feature>
<feature type="compositionally biased region" description="Basic and acidic residues" evidence="2">
    <location>
        <begin position="409"/>
        <end position="421"/>
    </location>
</feature>
<evidence type="ECO:0000256" key="1">
    <source>
        <dbReference type="SAM" id="Coils"/>
    </source>
</evidence>
<dbReference type="InterPro" id="IPR032013">
    <property type="entry name" value="DUF4795"/>
</dbReference>
<feature type="region of interest" description="Disordered" evidence="2">
    <location>
        <begin position="409"/>
        <end position="441"/>
    </location>
</feature>
<dbReference type="STRING" id="6211.A0A068YEV1"/>
<keyword evidence="1" id="KW-0175">Coiled coil</keyword>
<protein>
    <submittedName>
        <fullName evidence="4">Glutamine rich 2</fullName>
    </submittedName>
</protein>
<feature type="coiled-coil region" evidence="1">
    <location>
        <begin position="154"/>
        <end position="188"/>
    </location>
</feature>
<dbReference type="OMA" id="QWINSID"/>
<dbReference type="AlphaFoldDB" id="A0A068YEV1"/>
<dbReference type="Pfam" id="PF16043">
    <property type="entry name" value="DUF4795"/>
    <property type="match status" value="1"/>
</dbReference>
<keyword evidence="5" id="KW-1185">Reference proteome</keyword>
<name>A0A068YEV1_ECHMU</name>
<reference evidence="4" key="2">
    <citation type="submission" date="2015-11" db="EMBL/GenBank/DDBJ databases">
        <authorList>
            <person name="Zhang Y."/>
            <person name="Guo Z."/>
        </authorList>
    </citation>
    <scope>NUCLEOTIDE SEQUENCE</scope>
</reference>
<proteinExistence type="predicted"/>
<evidence type="ECO:0000259" key="3">
    <source>
        <dbReference type="Pfam" id="PF16043"/>
    </source>
</evidence>
<organism evidence="4 5">
    <name type="scientific">Echinococcus multilocularis</name>
    <name type="common">Fox tapeworm</name>
    <dbReference type="NCBI Taxonomy" id="6211"/>
    <lineage>
        <taxon>Eukaryota</taxon>
        <taxon>Metazoa</taxon>
        <taxon>Spiralia</taxon>
        <taxon>Lophotrochozoa</taxon>
        <taxon>Platyhelminthes</taxon>
        <taxon>Cestoda</taxon>
        <taxon>Eucestoda</taxon>
        <taxon>Cyclophyllidea</taxon>
        <taxon>Taeniidae</taxon>
        <taxon>Echinococcus</taxon>
    </lineage>
</organism>
<gene>
    <name evidence="4" type="ORF">EmuJ_001107100</name>
</gene>
<evidence type="ECO:0000256" key="2">
    <source>
        <dbReference type="SAM" id="MobiDB-lite"/>
    </source>
</evidence>
<accession>A0A068YEV1</accession>
<feature type="domain" description="DUF4795" evidence="3">
    <location>
        <begin position="153"/>
        <end position="322"/>
    </location>
</feature>
<evidence type="ECO:0000313" key="5">
    <source>
        <dbReference type="Proteomes" id="UP000017246"/>
    </source>
</evidence>
<reference evidence="4" key="1">
    <citation type="journal article" date="2013" name="Nature">
        <title>The genomes of four tapeworm species reveal adaptations to parasitism.</title>
        <authorList>
            <person name="Tsai I.J."/>
            <person name="Zarowiecki M."/>
            <person name="Holroyd N."/>
            <person name="Garciarrubio A."/>
            <person name="Sanchez-Flores A."/>
            <person name="Brooks K.L."/>
            <person name="Tracey A."/>
            <person name="Bobes R.J."/>
            <person name="Fragoso G."/>
            <person name="Sciutto E."/>
            <person name="Aslett M."/>
            <person name="Beasley H."/>
            <person name="Bennett H.M."/>
            <person name="Cai J."/>
            <person name="Camicia F."/>
            <person name="Clark R."/>
            <person name="Cucher M."/>
            <person name="De Silva N."/>
            <person name="Day T.A."/>
            <person name="Deplazes P."/>
            <person name="Estrada K."/>
            <person name="Fernandez C."/>
            <person name="Holland P.W."/>
            <person name="Hou J."/>
            <person name="Hu S."/>
            <person name="Huckvale T."/>
            <person name="Hung S.S."/>
            <person name="Kamenetzky L."/>
            <person name="Keane J.A."/>
            <person name="Kiss F."/>
            <person name="Koziol U."/>
            <person name="Lambert O."/>
            <person name="Liu K."/>
            <person name="Luo X."/>
            <person name="Luo Y."/>
            <person name="Macchiaroli N."/>
            <person name="Nichol S."/>
            <person name="Paps J."/>
            <person name="Parkinson J."/>
            <person name="Pouchkina-Stantcheva N."/>
            <person name="Riddiford N."/>
            <person name="Rosenzvit M."/>
            <person name="Salinas G."/>
            <person name="Wasmuth J.D."/>
            <person name="Zamanian M."/>
            <person name="Zheng Y."/>
            <person name="Cai X."/>
            <person name="Soberon X."/>
            <person name="Olson P.D."/>
            <person name="Laclette J.P."/>
            <person name="Brehm K."/>
            <person name="Berriman M."/>
            <person name="Garciarrubio A."/>
            <person name="Bobes R.J."/>
            <person name="Fragoso G."/>
            <person name="Sanchez-Flores A."/>
            <person name="Estrada K."/>
            <person name="Cevallos M.A."/>
            <person name="Morett E."/>
            <person name="Gonzalez V."/>
            <person name="Portillo T."/>
            <person name="Ochoa-Leyva A."/>
            <person name="Jose M.V."/>
            <person name="Sciutto E."/>
            <person name="Landa A."/>
            <person name="Jimenez L."/>
            <person name="Valdes V."/>
            <person name="Carrero J.C."/>
            <person name="Larralde C."/>
            <person name="Morales-Montor J."/>
            <person name="Limon-Lason J."/>
            <person name="Soberon X."/>
            <person name="Laclette J.P."/>
        </authorList>
    </citation>
    <scope>NUCLEOTIDE SEQUENCE [LARGE SCALE GENOMIC DNA]</scope>
</reference>
<sequence>MERDAIQWINSIDSELQKTSNLVNDLVEKFAELQAEDSKNADDSETRTTIFNKVQEMEQGIKDLSQVLGVQKGGDQVFSILSENEKSISELRKRMEQIENSLDVSNKLNSSSNNSDALAALVERVEVLNKLVNSRLLKRDGKRDEPKPNIKVSIESLKMVINDVKEELDNLGDTIKNIQETLATVVQEKVSRHCLTEALQMIEAKSGSDSADGRNELKAALNTLRLDVADVCQRVTGIEQFIKSKFSQMVGQLKEKAEKIEVTAAQGRMTSELQKMAIRLKLSASKALLENGTSRDEAAGIRKKVILHCISCDRPLLMEEKGRSNFRRNYIDPPYIRNKDGIYDVYRMRRGVGGVHTTMKVNEITPSTLKSVSKIASSLQHMAKFEQNAPVLQPEVNQNIEIIDSSEISHDLDIAPPDEARTIAPLSSPKQSDDETDQLEP</sequence>
<dbReference type="EMBL" id="LN902848">
    <property type="protein sequence ID" value="CDS43319.1"/>
    <property type="molecule type" value="Genomic_DNA"/>
</dbReference>
<evidence type="ECO:0000313" key="4">
    <source>
        <dbReference type="EMBL" id="CDS43319.1"/>
    </source>
</evidence>